<dbReference type="InterPro" id="IPR036412">
    <property type="entry name" value="HAD-like_sf"/>
</dbReference>
<gene>
    <name evidence="1" type="ORF">MGWOODY_Clf1198</name>
</gene>
<accession>A0A170QAE3</accession>
<evidence type="ECO:0000313" key="1">
    <source>
        <dbReference type="EMBL" id="CUV02813.1"/>
    </source>
</evidence>
<organism evidence="1">
    <name type="scientific">hydrothermal vent metagenome</name>
    <dbReference type="NCBI Taxonomy" id="652676"/>
    <lineage>
        <taxon>unclassified sequences</taxon>
        <taxon>metagenomes</taxon>
        <taxon>ecological metagenomes</taxon>
    </lineage>
</organism>
<name>A0A170QAE3_9ZZZZ</name>
<dbReference type="EMBL" id="FAXA01000315">
    <property type="protein sequence ID" value="CUV02813.1"/>
    <property type="molecule type" value="Genomic_DNA"/>
</dbReference>
<sequence length="117" mass="13288">MTKLISFDIDGTLEVGDPPGGITMEMVRQVQRLGYLIGSCSDRTVAEQQRIWRDNGIEVKFTVLKHRLDEVKEQFAVDEYYHIGDTEADRRASLQAGFEFLAIEDAVKRLLNGLTLQ</sequence>
<dbReference type="SUPFAM" id="SSF56784">
    <property type="entry name" value="HAD-like"/>
    <property type="match status" value="1"/>
</dbReference>
<reference evidence="1" key="1">
    <citation type="submission" date="2015-10" db="EMBL/GenBank/DDBJ databases">
        <authorList>
            <person name="Gilbert D.G."/>
        </authorList>
    </citation>
    <scope>NUCLEOTIDE SEQUENCE</scope>
</reference>
<proteinExistence type="predicted"/>
<evidence type="ECO:0008006" key="2">
    <source>
        <dbReference type="Google" id="ProtNLM"/>
    </source>
</evidence>
<dbReference type="AlphaFoldDB" id="A0A170QAE3"/>
<dbReference type="Gene3D" id="3.40.50.1000">
    <property type="entry name" value="HAD superfamily/HAD-like"/>
    <property type="match status" value="1"/>
</dbReference>
<protein>
    <recommendedName>
        <fullName evidence="2">HAD family hydrolase</fullName>
    </recommendedName>
</protein>
<dbReference type="CDD" id="cd01427">
    <property type="entry name" value="HAD_like"/>
    <property type="match status" value="1"/>
</dbReference>
<dbReference type="InterPro" id="IPR023214">
    <property type="entry name" value="HAD_sf"/>
</dbReference>